<accession>A0A820FH62</accession>
<dbReference type="Proteomes" id="UP000663868">
    <property type="component" value="Unassembled WGS sequence"/>
</dbReference>
<evidence type="ECO:0000313" key="2">
    <source>
        <dbReference type="Proteomes" id="UP000663868"/>
    </source>
</evidence>
<proteinExistence type="predicted"/>
<gene>
    <name evidence="1" type="ORF">KXQ929_LOCUS43495</name>
</gene>
<reference evidence="1" key="1">
    <citation type="submission" date="2021-02" db="EMBL/GenBank/DDBJ databases">
        <authorList>
            <person name="Nowell W R."/>
        </authorList>
    </citation>
    <scope>NUCLEOTIDE SEQUENCE</scope>
</reference>
<dbReference type="AlphaFoldDB" id="A0A820FH62"/>
<dbReference type="EMBL" id="CAJOBB010011617">
    <property type="protein sequence ID" value="CAF4263782.1"/>
    <property type="molecule type" value="Genomic_DNA"/>
</dbReference>
<protein>
    <submittedName>
        <fullName evidence="1">Uncharacterized protein</fullName>
    </submittedName>
</protein>
<evidence type="ECO:0000313" key="1">
    <source>
        <dbReference type="EMBL" id="CAF4263782.1"/>
    </source>
</evidence>
<comment type="caution">
    <text evidence="1">The sequence shown here is derived from an EMBL/GenBank/DDBJ whole genome shotgun (WGS) entry which is preliminary data.</text>
</comment>
<feature type="non-terminal residue" evidence="1">
    <location>
        <position position="1"/>
    </location>
</feature>
<name>A0A820FH62_9BILA</name>
<organism evidence="1 2">
    <name type="scientific">Adineta steineri</name>
    <dbReference type="NCBI Taxonomy" id="433720"/>
    <lineage>
        <taxon>Eukaryota</taxon>
        <taxon>Metazoa</taxon>
        <taxon>Spiralia</taxon>
        <taxon>Gnathifera</taxon>
        <taxon>Rotifera</taxon>
        <taxon>Eurotatoria</taxon>
        <taxon>Bdelloidea</taxon>
        <taxon>Adinetida</taxon>
        <taxon>Adinetidae</taxon>
        <taxon>Adineta</taxon>
    </lineage>
</organism>
<sequence length="126" mass="14408">LGVACTKTMQPISSIGEYSFAMNRRTVSYTNDINQILHIYISSLMLNASCSRNQQILLCIYTTSIDYLDENIFQPFLATHSSKLLDIQDSNTSQICDYRSAWIKEEFYTNMNCNKNRVYGAACFSL</sequence>